<reference evidence="2" key="1">
    <citation type="submission" date="2024-01" db="EMBL/GenBank/DDBJ databases">
        <authorList>
            <person name="Webb A."/>
        </authorList>
    </citation>
    <scope>NUCLEOTIDE SEQUENCE</scope>
    <source>
        <strain evidence="2">Pm1</strain>
    </source>
</reference>
<evidence type="ECO:0000313" key="2">
    <source>
        <dbReference type="EMBL" id="CAK7926115.1"/>
    </source>
</evidence>
<name>A0AAV1TY40_9STRA</name>
<feature type="compositionally biased region" description="Polar residues" evidence="1">
    <location>
        <begin position="81"/>
        <end position="90"/>
    </location>
</feature>
<organism evidence="2 3">
    <name type="scientific">Peronospora matthiolae</name>
    <dbReference type="NCBI Taxonomy" id="2874970"/>
    <lineage>
        <taxon>Eukaryota</taxon>
        <taxon>Sar</taxon>
        <taxon>Stramenopiles</taxon>
        <taxon>Oomycota</taxon>
        <taxon>Peronosporomycetes</taxon>
        <taxon>Peronosporales</taxon>
        <taxon>Peronosporaceae</taxon>
        <taxon>Peronospora</taxon>
    </lineage>
</organism>
<dbReference type="AlphaFoldDB" id="A0AAV1TY40"/>
<comment type="caution">
    <text evidence="2">The sequence shown here is derived from an EMBL/GenBank/DDBJ whole genome shotgun (WGS) entry which is preliminary data.</text>
</comment>
<feature type="compositionally biased region" description="Low complexity" evidence="1">
    <location>
        <begin position="70"/>
        <end position="80"/>
    </location>
</feature>
<sequence>MSEDGDETAEDDMFICWVHGVRHLSSMHALRESASVADVHLEQKPRYDFAKLKARGRLRGALRSRYASAASAAASSRQSLDTNSPTLTTTSEKRDARQDELGRGAQKRQWRMGSLAGRKSHNPMSFQTQGIHATSPDIGCDHDDNFVEHMEL</sequence>
<dbReference type="EMBL" id="CAKLBY020000097">
    <property type="protein sequence ID" value="CAK7926115.1"/>
    <property type="molecule type" value="Genomic_DNA"/>
</dbReference>
<protein>
    <submittedName>
        <fullName evidence="2">Uncharacterized protein</fullName>
    </submittedName>
</protein>
<evidence type="ECO:0000256" key="1">
    <source>
        <dbReference type="SAM" id="MobiDB-lite"/>
    </source>
</evidence>
<feature type="region of interest" description="Disordered" evidence="1">
    <location>
        <begin position="70"/>
        <end position="111"/>
    </location>
</feature>
<dbReference type="Proteomes" id="UP001162060">
    <property type="component" value="Unassembled WGS sequence"/>
</dbReference>
<proteinExistence type="predicted"/>
<feature type="compositionally biased region" description="Basic and acidic residues" evidence="1">
    <location>
        <begin position="91"/>
        <end position="102"/>
    </location>
</feature>
<accession>A0AAV1TY40</accession>
<evidence type="ECO:0000313" key="3">
    <source>
        <dbReference type="Proteomes" id="UP001162060"/>
    </source>
</evidence>
<gene>
    <name evidence="2" type="ORF">PM001_LOCUS11265</name>
</gene>